<dbReference type="InterPro" id="IPR023509">
    <property type="entry name" value="DTD-like_sf"/>
</dbReference>
<dbReference type="GO" id="GO:0000049">
    <property type="term" value="F:tRNA binding"/>
    <property type="evidence" value="ECO:0007669"/>
    <property type="project" value="UniProtKB-UniRule"/>
</dbReference>
<comment type="caution">
    <text evidence="3">The sequence shown here is derived from an EMBL/GenBank/DDBJ whole genome shotgun (WGS) entry which is preliminary data.</text>
</comment>
<dbReference type="GO" id="GO:0019478">
    <property type="term" value="P:D-amino acid catabolic process"/>
    <property type="evidence" value="ECO:0007669"/>
    <property type="project" value="UniProtKB-UniRule"/>
</dbReference>
<dbReference type="EC" id="3.1.1.96" evidence="2"/>
<evidence type="ECO:0000256" key="2">
    <source>
        <dbReference type="HAMAP-Rule" id="MF_00518"/>
    </source>
</evidence>
<dbReference type="GO" id="GO:0051500">
    <property type="term" value="F:D-tyrosyl-tRNA(Tyr) deacylase activity"/>
    <property type="evidence" value="ECO:0007669"/>
    <property type="project" value="TreeGrafter"/>
</dbReference>
<dbReference type="FunFam" id="3.50.80.10:FF:000001">
    <property type="entry name" value="D-aminoacyl-tRNA deacylase"/>
    <property type="match status" value="1"/>
</dbReference>
<comment type="subcellular location">
    <subcellularLocation>
        <location evidence="2">Cytoplasm</location>
    </subcellularLocation>
</comment>
<comment type="subunit">
    <text evidence="2">Homodimer.</text>
</comment>
<dbReference type="PANTHER" id="PTHR10472:SF5">
    <property type="entry name" value="D-AMINOACYL-TRNA DEACYLASE 1"/>
    <property type="match status" value="1"/>
</dbReference>
<keyword evidence="2 3" id="KW-0378">Hydrolase</keyword>
<name>A0A7C1FRN4_THERO</name>
<comment type="function">
    <text evidence="2">An aminoacyl-tRNA editing enzyme that deacylates mischarged D-aminoacyl-tRNAs. Also deacylates mischarged glycyl-tRNA(Ala), protecting cells against glycine mischarging by AlaRS. Acts via tRNA-based rather than protein-based catalysis; rejects L-amino acids rather than detecting D-amino acids in the active site. By recycling D-aminoacyl-tRNA to D-amino acids and free tRNA molecules, this enzyme counteracts the toxicity associated with the formation of D-aminoacyl-tRNA entities in vivo and helps enforce protein L-homochirality.</text>
</comment>
<feature type="short sequence motif" description="Gly-cisPro motif, important for rejection of L-amino acids" evidence="2">
    <location>
        <begin position="137"/>
        <end position="138"/>
    </location>
</feature>
<accession>A0A7C1FRN4</accession>
<dbReference type="GO" id="GO:0106026">
    <property type="term" value="F:Gly-tRNA(Ala) deacylase activity"/>
    <property type="evidence" value="ECO:0007669"/>
    <property type="project" value="UniProtKB-UniRule"/>
</dbReference>
<dbReference type="PANTHER" id="PTHR10472">
    <property type="entry name" value="D-TYROSYL-TRNA TYR DEACYLASE"/>
    <property type="match status" value="1"/>
</dbReference>
<gene>
    <name evidence="2" type="primary">dtd</name>
    <name evidence="3" type="ORF">ENP47_07015</name>
</gene>
<dbReference type="CDD" id="cd00563">
    <property type="entry name" value="Dtyr_deacylase"/>
    <property type="match status" value="1"/>
</dbReference>
<dbReference type="InterPro" id="IPR003732">
    <property type="entry name" value="Daa-tRNA_deacyls_DTD"/>
</dbReference>
<comment type="catalytic activity">
    <reaction evidence="2">
        <text>a D-aminoacyl-tRNA + H2O = a tRNA + a D-alpha-amino acid + H(+)</text>
        <dbReference type="Rhea" id="RHEA:13953"/>
        <dbReference type="Rhea" id="RHEA-COMP:10123"/>
        <dbReference type="Rhea" id="RHEA-COMP:10124"/>
        <dbReference type="ChEBI" id="CHEBI:15377"/>
        <dbReference type="ChEBI" id="CHEBI:15378"/>
        <dbReference type="ChEBI" id="CHEBI:59871"/>
        <dbReference type="ChEBI" id="CHEBI:78442"/>
        <dbReference type="ChEBI" id="CHEBI:79333"/>
        <dbReference type="EC" id="3.1.1.96"/>
    </reaction>
</comment>
<dbReference type="Pfam" id="PF02580">
    <property type="entry name" value="Tyr_Deacylase"/>
    <property type="match status" value="1"/>
</dbReference>
<dbReference type="AlphaFoldDB" id="A0A7C1FRN4"/>
<evidence type="ECO:0000256" key="1">
    <source>
        <dbReference type="ARBA" id="ARBA00009673"/>
    </source>
</evidence>
<dbReference type="GO" id="GO:0043908">
    <property type="term" value="F:Ser(Gly)-tRNA(Ala) hydrolase activity"/>
    <property type="evidence" value="ECO:0007669"/>
    <property type="project" value="UniProtKB-UniRule"/>
</dbReference>
<dbReference type="GO" id="GO:0005737">
    <property type="term" value="C:cytoplasm"/>
    <property type="evidence" value="ECO:0007669"/>
    <property type="project" value="UniProtKB-SubCell"/>
</dbReference>
<comment type="catalytic activity">
    <reaction evidence="2">
        <text>glycyl-tRNA(Ala) + H2O = tRNA(Ala) + glycine + H(+)</text>
        <dbReference type="Rhea" id="RHEA:53744"/>
        <dbReference type="Rhea" id="RHEA-COMP:9657"/>
        <dbReference type="Rhea" id="RHEA-COMP:13640"/>
        <dbReference type="ChEBI" id="CHEBI:15377"/>
        <dbReference type="ChEBI" id="CHEBI:15378"/>
        <dbReference type="ChEBI" id="CHEBI:57305"/>
        <dbReference type="ChEBI" id="CHEBI:78442"/>
        <dbReference type="ChEBI" id="CHEBI:78522"/>
    </reaction>
</comment>
<organism evidence="3">
    <name type="scientific">Thermomicrobium roseum</name>
    <dbReference type="NCBI Taxonomy" id="500"/>
    <lineage>
        <taxon>Bacteria</taxon>
        <taxon>Pseudomonadati</taxon>
        <taxon>Thermomicrobiota</taxon>
        <taxon>Thermomicrobia</taxon>
        <taxon>Thermomicrobiales</taxon>
        <taxon>Thermomicrobiaceae</taxon>
        <taxon>Thermomicrobium</taxon>
    </lineage>
</organism>
<reference evidence="3" key="1">
    <citation type="journal article" date="2020" name="mSystems">
        <title>Genome- and Community-Level Interaction Insights into Carbon Utilization and Element Cycling Functions of Hydrothermarchaeota in Hydrothermal Sediment.</title>
        <authorList>
            <person name="Zhou Z."/>
            <person name="Liu Y."/>
            <person name="Xu W."/>
            <person name="Pan J."/>
            <person name="Luo Z.H."/>
            <person name="Li M."/>
        </authorList>
    </citation>
    <scope>NUCLEOTIDE SEQUENCE [LARGE SCALE GENOMIC DNA]</scope>
    <source>
        <strain evidence="3">SpSt-222</strain>
    </source>
</reference>
<dbReference type="NCBIfam" id="TIGR00256">
    <property type="entry name" value="D-aminoacyl-tRNA deacylase"/>
    <property type="match status" value="1"/>
</dbReference>
<keyword evidence="2" id="KW-0963">Cytoplasm</keyword>
<dbReference type="SUPFAM" id="SSF69500">
    <property type="entry name" value="DTD-like"/>
    <property type="match status" value="1"/>
</dbReference>
<comment type="similarity">
    <text evidence="1 2">Belongs to the DTD family.</text>
</comment>
<proteinExistence type="inferred from homology"/>
<evidence type="ECO:0000313" key="3">
    <source>
        <dbReference type="EMBL" id="HEF65331.1"/>
    </source>
</evidence>
<keyword evidence="2" id="KW-0820">tRNA-binding</keyword>
<dbReference type="EC" id="3.1.1.-" evidence="2"/>
<dbReference type="EMBL" id="DSJL01000011">
    <property type="protein sequence ID" value="HEF65331.1"/>
    <property type="molecule type" value="Genomic_DNA"/>
</dbReference>
<comment type="domain">
    <text evidence="2">A Gly-cisPro motif from one monomer fits into the active site of the other monomer to allow specific chiral rejection of L-amino acids.</text>
</comment>
<protein>
    <recommendedName>
        <fullName evidence="2">D-aminoacyl-tRNA deacylase</fullName>
        <shortName evidence="2">DTD</shortName>
        <ecNumber evidence="2">3.1.1.96</ecNumber>
    </recommendedName>
    <alternativeName>
        <fullName evidence="2">Gly-tRNA(Ala) deacylase</fullName>
        <ecNumber evidence="2">3.1.1.-</ecNumber>
    </alternativeName>
</protein>
<dbReference type="HAMAP" id="MF_00518">
    <property type="entry name" value="Deacylase_Dtd"/>
    <property type="match status" value="1"/>
</dbReference>
<keyword evidence="2" id="KW-0694">RNA-binding</keyword>
<dbReference type="Gene3D" id="3.50.80.10">
    <property type="entry name" value="D-tyrosyl-tRNA(Tyr) deacylase"/>
    <property type="match status" value="1"/>
</dbReference>
<sequence length="154" mass="16536">MRVLVQRVSQASVTVDGQVVGAIGPGLLLLVGVRRGDDQATAEWMARKVAHLRIFEDEAGKMNRSVLEIGGSVLVVSQFTLYADVRKGRRPSFIEAAPPDEARPLVEAFAEALRSLSLPVETGVFGAHMDVALVNDGPVTIWLDSAELRGDTGE</sequence>